<dbReference type="AlphaFoldDB" id="A0A0P0XPA3"/>
<dbReference type="Gramene" id="Os09t0526650-00">
    <property type="protein sequence ID" value="Os09t0526650-00"/>
    <property type="gene ID" value="Os09g0526650"/>
</dbReference>
<protein>
    <submittedName>
        <fullName evidence="2">Os09g0526650 protein</fullName>
    </submittedName>
</protein>
<proteinExistence type="predicted"/>
<reference evidence="3" key="1">
    <citation type="journal article" date="2005" name="Nature">
        <title>The map-based sequence of the rice genome.</title>
        <authorList>
            <consortium name="International rice genome sequencing project (IRGSP)"/>
            <person name="Matsumoto T."/>
            <person name="Wu J."/>
            <person name="Kanamori H."/>
            <person name="Katayose Y."/>
            <person name="Fujisawa M."/>
            <person name="Namiki N."/>
            <person name="Mizuno H."/>
            <person name="Yamamoto K."/>
            <person name="Antonio B.A."/>
            <person name="Baba T."/>
            <person name="Sakata K."/>
            <person name="Nagamura Y."/>
            <person name="Aoki H."/>
            <person name="Arikawa K."/>
            <person name="Arita K."/>
            <person name="Bito T."/>
            <person name="Chiden Y."/>
            <person name="Fujitsuka N."/>
            <person name="Fukunaka R."/>
            <person name="Hamada M."/>
            <person name="Harada C."/>
            <person name="Hayashi A."/>
            <person name="Hijishita S."/>
            <person name="Honda M."/>
            <person name="Hosokawa S."/>
            <person name="Ichikawa Y."/>
            <person name="Idonuma A."/>
            <person name="Iijima M."/>
            <person name="Ikeda M."/>
            <person name="Ikeno M."/>
            <person name="Ito K."/>
            <person name="Ito S."/>
            <person name="Ito T."/>
            <person name="Ito Y."/>
            <person name="Ito Y."/>
            <person name="Iwabuchi A."/>
            <person name="Kamiya K."/>
            <person name="Karasawa W."/>
            <person name="Kurita K."/>
            <person name="Katagiri S."/>
            <person name="Kikuta A."/>
            <person name="Kobayashi H."/>
            <person name="Kobayashi N."/>
            <person name="Machita K."/>
            <person name="Maehara T."/>
            <person name="Masukawa M."/>
            <person name="Mizubayashi T."/>
            <person name="Mukai Y."/>
            <person name="Nagasaki H."/>
            <person name="Nagata Y."/>
            <person name="Naito S."/>
            <person name="Nakashima M."/>
            <person name="Nakama Y."/>
            <person name="Nakamichi Y."/>
            <person name="Nakamura M."/>
            <person name="Meguro A."/>
            <person name="Negishi M."/>
            <person name="Ohta I."/>
            <person name="Ohta T."/>
            <person name="Okamoto M."/>
            <person name="Ono N."/>
            <person name="Saji S."/>
            <person name="Sakaguchi M."/>
            <person name="Sakai K."/>
            <person name="Shibata M."/>
            <person name="Shimokawa T."/>
            <person name="Song J."/>
            <person name="Takazaki Y."/>
            <person name="Terasawa K."/>
            <person name="Tsugane M."/>
            <person name="Tsuji K."/>
            <person name="Ueda S."/>
            <person name="Waki K."/>
            <person name="Yamagata H."/>
            <person name="Yamamoto M."/>
            <person name="Yamamoto S."/>
            <person name="Yamane H."/>
            <person name="Yoshiki S."/>
            <person name="Yoshihara R."/>
            <person name="Yukawa K."/>
            <person name="Zhong H."/>
            <person name="Yano M."/>
            <person name="Yuan Q."/>
            <person name="Ouyang S."/>
            <person name="Liu J."/>
            <person name="Jones K.M."/>
            <person name="Gansberger K."/>
            <person name="Moffat K."/>
            <person name="Hill J."/>
            <person name="Bera J."/>
            <person name="Fadrosh D."/>
            <person name="Jin S."/>
            <person name="Johri S."/>
            <person name="Kim M."/>
            <person name="Overton L."/>
            <person name="Reardon M."/>
            <person name="Tsitrin T."/>
            <person name="Vuong H."/>
            <person name="Weaver B."/>
            <person name="Ciecko A."/>
            <person name="Tallon L."/>
            <person name="Jackson J."/>
            <person name="Pai G."/>
            <person name="Aken S.V."/>
            <person name="Utterback T."/>
            <person name="Reidmuller S."/>
            <person name="Feldblyum T."/>
            <person name="Hsiao J."/>
            <person name="Zismann V."/>
            <person name="Iobst S."/>
            <person name="de Vazeille A.R."/>
            <person name="Buell C.R."/>
            <person name="Ying K."/>
            <person name="Li Y."/>
            <person name="Lu T."/>
            <person name="Huang Y."/>
            <person name="Zhao Q."/>
            <person name="Feng Q."/>
            <person name="Zhang L."/>
            <person name="Zhu J."/>
            <person name="Weng Q."/>
            <person name="Mu J."/>
            <person name="Lu Y."/>
            <person name="Fan D."/>
            <person name="Liu Y."/>
            <person name="Guan J."/>
            <person name="Zhang Y."/>
            <person name="Yu S."/>
            <person name="Liu X."/>
            <person name="Zhang Y."/>
            <person name="Hong G."/>
            <person name="Han B."/>
            <person name="Choisne N."/>
            <person name="Demange N."/>
            <person name="Orjeda G."/>
            <person name="Samain S."/>
            <person name="Cattolico L."/>
            <person name="Pelletier E."/>
            <person name="Couloux A."/>
            <person name="Segurens B."/>
            <person name="Wincker P."/>
            <person name="D'Hont A."/>
            <person name="Scarpelli C."/>
            <person name="Weissenbach J."/>
            <person name="Salanoubat M."/>
            <person name="Quetier F."/>
            <person name="Yu Y."/>
            <person name="Kim H.R."/>
            <person name="Rambo T."/>
            <person name="Currie J."/>
            <person name="Collura K."/>
            <person name="Luo M."/>
            <person name="Yang T."/>
            <person name="Ammiraju J.S.S."/>
            <person name="Engler F."/>
            <person name="Soderlund C."/>
            <person name="Wing R.A."/>
            <person name="Palmer L.E."/>
            <person name="de la Bastide M."/>
            <person name="Spiegel L."/>
            <person name="Nascimento L."/>
            <person name="Zutavern T."/>
            <person name="O'Shaughnessy A."/>
            <person name="Dike S."/>
            <person name="Dedhia N."/>
            <person name="Preston R."/>
            <person name="Balija V."/>
            <person name="McCombie W.R."/>
            <person name="Chow T."/>
            <person name="Chen H."/>
            <person name="Chung M."/>
            <person name="Chen C."/>
            <person name="Shaw J."/>
            <person name="Wu H."/>
            <person name="Hsiao K."/>
            <person name="Chao Y."/>
            <person name="Chu M."/>
            <person name="Cheng C."/>
            <person name="Hour A."/>
            <person name="Lee P."/>
            <person name="Lin S."/>
            <person name="Lin Y."/>
            <person name="Liou J."/>
            <person name="Liu S."/>
            <person name="Hsing Y."/>
            <person name="Raghuvanshi S."/>
            <person name="Mohanty A."/>
            <person name="Bharti A.K."/>
            <person name="Gaur A."/>
            <person name="Gupta V."/>
            <person name="Kumar D."/>
            <person name="Ravi V."/>
            <person name="Vij S."/>
            <person name="Kapur A."/>
            <person name="Khurana P."/>
            <person name="Khurana P."/>
            <person name="Khurana J.P."/>
            <person name="Tyagi A.K."/>
            <person name="Gaikwad K."/>
            <person name="Singh A."/>
            <person name="Dalal V."/>
            <person name="Srivastava S."/>
            <person name="Dixit A."/>
            <person name="Pal A.K."/>
            <person name="Ghazi I.A."/>
            <person name="Yadav M."/>
            <person name="Pandit A."/>
            <person name="Bhargava A."/>
            <person name="Sureshbabu K."/>
            <person name="Batra K."/>
            <person name="Sharma T.R."/>
            <person name="Mohapatra T."/>
            <person name="Singh N.K."/>
            <person name="Messing J."/>
            <person name="Nelson A.B."/>
            <person name="Fuks G."/>
            <person name="Kavchok S."/>
            <person name="Keizer G."/>
            <person name="Linton E."/>
            <person name="Llaca V."/>
            <person name="Song R."/>
            <person name="Tanyolac B."/>
            <person name="Young S."/>
            <person name="Ho-Il K."/>
            <person name="Hahn J.H."/>
            <person name="Sangsakoo G."/>
            <person name="Vanavichit A."/>
            <person name="de Mattos Luiz.A.T."/>
            <person name="Zimmer P.D."/>
            <person name="Malone G."/>
            <person name="Dellagostin O."/>
            <person name="de Oliveira A.C."/>
            <person name="Bevan M."/>
            <person name="Bancroft I."/>
            <person name="Minx P."/>
            <person name="Cordum H."/>
            <person name="Wilson R."/>
            <person name="Cheng Z."/>
            <person name="Jin W."/>
            <person name="Jiang J."/>
            <person name="Leong S.A."/>
            <person name="Iwama H."/>
            <person name="Gojobori T."/>
            <person name="Itoh T."/>
            <person name="Niimura Y."/>
            <person name="Fujii Y."/>
            <person name="Habara T."/>
            <person name="Sakai H."/>
            <person name="Sato Y."/>
            <person name="Wilson G."/>
            <person name="Kumar K."/>
            <person name="McCouch S."/>
            <person name="Juretic N."/>
            <person name="Hoen D."/>
            <person name="Wright S."/>
            <person name="Bruskiewich R."/>
            <person name="Bureau T."/>
            <person name="Miyao A."/>
            <person name="Hirochika H."/>
            <person name="Nishikawa T."/>
            <person name="Kadowaki K."/>
            <person name="Sugiura M."/>
            <person name="Burr B."/>
            <person name="Sasaki T."/>
        </authorList>
    </citation>
    <scope>NUCLEOTIDE SEQUENCE [LARGE SCALE GENOMIC DNA]</scope>
    <source>
        <strain evidence="3">cv. Nipponbare</strain>
    </source>
</reference>
<reference evidence="2 3" key="2">
    <citation type="journal article" date="2013" name="Plant Cell Physiol.">
        <title>Rice Annotation Project Database (RAP-DB): an integrative and interactive database for rice genomics.</title>
        <authorList>
            <person name="Sakai H."/>
            <person name="Lee S.S."/>
            <person name="Tanaka T."/>
            <person name="Numa H."/>
            <person name="Kim J."/>
            <person name="Kawahara Y."/>
            <person name="Wakimoto H."/>
            <person name="Yang C.C."/>
            <person name="Iwamoto M."/>
            <person name="Abe T."/>
            <person name="Yamada Y."/>
            <person name="Muto A."/>
            <person name="Inokuchi H."/>
            <person name="Ikemura T."/>
            <person name="Matsumoto T."/>
            <person name="Sasaki T."/>
            <person name="Itoh T."/>
        </authorList>
    </citation>
    <scope>NUCLEOTIDE SEQUENCE [LARGE SCALE GENOMIC DNA]</scope>
    <source>
        <strain evidence="3">cv. Nipponbare</strain>
    </source>
</reference>
<keyword evidence="3" id="KW-1185">Reference proteome</keyword>
<dbReference type="InParanoid" id="A0A0P0XPA3"/>
<evidence type="ECO:0000313" key="3">
    <source>
        <dbReference type="Proteomes" id="UP000059680"/>
    </source>
</evidence>
<evidence type="ECO:0000256" key="1">
    <source>
        <dbReference type="SAM" id="MobiDB-lite"/>
    </source>
</evidence>
<dbReference type="eggNOG" id="ENOG502R6MX">
    <property type="taxonomic scope" value="Eukaryota"/>
</dbReference>
<evidence type="ECO:0000313" key="2">
    <source>
        <dbReference type="EMBL" id="BAT09055.1"/>
    </source>
</evidence>
<dbReference type="Proteomes" id="UP000059680">
    <property type="component" value="Chromosome 9"/>
</dbReference>
<feature type="region of interest" description="Disordered" evidence="1">
    <location>
        <begin position="61"/>
        <end position="106"/>
    </location>
</feature>
<feature type="region of interest" description="Disordered" evidence="1">
    <location>
        <begin position="267"/>
        <end position="292"/>
    </location>
</feature>
<reference evidence="2 3" key="3">
    <citation type="journal article" date="2013" name="Rice">
        <title>Improvement of the Oryza sativa Nipponbare reference genome using next generation sequence and optical map data.</title>
        <authorList>
            <person name="Kawahara Y."/>
            <person name="de la Bastide M."/>
            <person name="Hamilton J.P."/>
            <person name="Kanamori H."/>
            <person name="McCombie W.R."/>
            <person name="Ouyang S."/>
            <person name="Schwartz D.C."/>
            <person name="Tanaka T."/>
            <person name="Wu J."/>
            <person name="Zhou S."/>
            <person name="Childs K.L."/>
            <person name="Davidson R.M."/>
            <person name="Lin H."/>
            <person name="Quesada-Ocampo L."/>
            <person name="Vaillancourt B."/>
            <person name="Sakai H."/>
            <person name="Lee S.S."/>
            <person name="Kim J."/>
            <person name="Numa H."/>
            <person name="Itoh T."/>
            <person name="Buell C.R."/>
            <person name="Matsumoto T."/>
        </authorList>
    </citation>
    <scope>NUCLEOTIDE SEQUENCE [LARGE SCALE GENOMIC DNA]</scope>
    <source>
        <strain evidence="3">cv. Nipponbare</strain>
    </source>
</reference>
<gene>
    <name evidence="2" type="ordered locus">Os09g0526650</name>
    <name evidence="2" type="ORF">OSNPB_090526650</name>
</gene>
<dbReference type="FunCoup" id="A0A0P0XPA3">
    <property type="interactions" value="27"/>
</dbReference>
<sequence length="292" mass="30615">MRIRRLRLHVRAAVLGLILAAAVFPSTCWVAAYLDMRRRMLLQSFFMWPSSRVSRAFSRRSRSFSSPMSPPDAEPPPPPPGAEPDPDACRCSSPDPEFDDSTCSSEECAGEPARVTGSAIGIGAAATVTAPEATAAAAVAIPGDGGGGAAAAAATTFRRCISHNKRFSPRRKQSLANSHRSGTIFLNPYVLSWRTKLEKLLCLKYLGRRSRANSAGRHTTNVDPSSFHEITSSTAGSSTSWYVFVRNGVGSDLCPANASAAAVITAAGGGSPPPASASPAPCSAIRRGGGRI</sequence>
<accession>A0A0P0XPA3</accession>
<name>A0A0P0XPA3_ORYSJ</name>
<organism evidence="2 3">
    <name type="scientific">Oryza sativa subsp. japonica</name>
    <name type="common">Rice</name>
    <dbReference type="NCBI Taxonomy" id="39947"/>
    <lineage>
        <taxon>Eukaryota</taxon>
        <taxon>Viridiplantae</taxon>
        <taxon>Streptophyta</taxon>
        <taxon>Embryophyta</taxon>
        <taxon>Tracheophyta</taxon>
        <taxon>Spermatophyta</taxon>
        <taxon>Magnoliopsida</taxon>
        <taxon>Liliopsida</taxon>
        <taxon>Poales</taxon>
        <taxon>Poaceae</taxon>
        <taxon>BOP clade</taxon>
        <taxon>Oryzoideae</taxon>
        <taxon>Oryzeae</taxon>
        <taxon>Oryzinae</taxon>
        <taxon>Oryza</taxon>
        <taxon>Oryza sativa</taxon>
    </lineage>
</organism>
<feature type="compositionally biased region" description="Pro residues" evidence="1">
    <location>
        <begin position="68"/>
        <end position="83"/>
    </location>
</feature>
<dbReference type="PaxDb" id="39947-A0A0P0XPA3"/>
<dbReference type="EMBL" id="AP014965">
    <property type="protein sequence ID" value="BAT09055.1"/>
    <property type="molecule type" value="Genomic_DNA"/>
</dbReference>